<dbReference type="InterPro" id="IPR000600">
    <property type="entry name" value="ROK"/>
</dbReference>
<keyword evidence="3" id="KW-1185">Reference proteome</keyword>
<evidence type="ECO:0000313" key="3">
    <source>
        <dbReference type="Proteomes" id="UP001501490"/>
    </source>
</evidence>
<name>A0ABP6ZH87_9ACTN</name>
<sequence>MRYVRDNGSSSRHDIAQGCGLGISTMTDLISELRSRRLVKELDPIRRPAAGRPTRPIALDGEPWCALGIHIDVDQVRFSAVTVGGREVWSASIPVDLRSSAAEGPGIIRDILVREMAQLPPDKELLAVEVGVTGYVTRDTGTVSWSARLGWQDYSLISLVNDVLAELDIRRIHVGIANDCHLAGLHAARVELPSTPHTVAAYLGGMRGLGSSVVIAGEIYRGAHGGAGDFGHANVDPSGPACWCGRHGCLESYVGLPRLLADGGLMSLADAEQQVDADPDRAVQLLADAAAGGDADVLRVLDRSAEILGRVLDDVIGLVNPHEVILGGYLGVLSPYLLAGIRQRTEVRTAVAVFSETEIVGLTEVVPRVVRGAALAARDACLNDPLGLTRPLG</sequence>
<dbReference type="Pfam" id="PF00480">
    <property type="entry name" value="ROK"/>
    <property type="match status" value="1"/>
</dbReference>
<evidence type="ECO:0000313" key="2">
    <source>
        <dbReference type="EMBL" id="GAA3608618.1"/>
    </source>
</evidence>
<dbReference type="SUPFAM" id="SSF53067">
    <property type="entry name" value="Actin-like ATPase domain"/>
    <property type="match status" value="2"/>
</dbReference>
<comment type="similarity">
    <text evidence="1">Belongs to the ROK (NagC/XylR) family.</text>
</comment>
<accession>A0ABP6ZH87</accession>
<proteinExistence type="inferred from homology"/>
<comment type="caution">
    <text evidence="2">The sequence shown here is derived from an EMBL/GenBank/DDBJ whole genome shotgun (WGS) entry which is preliminary data.</text>
</comment>
<dbReference type="EMBL" id="BAABAB010000006">
    <property type="protein sequence ID" value="GAA3608618.1"/>
    <property type="molecule type" value="Genomic_DNA"/>
</dbReference>
<dbReference type="SUPFAM" id="SSF46785">
    <property type="entry name" value="Winged helix' DNA-binding domain"/>
    <property type="match status" value="1"/>
</dbReference>
<dbReference type="PANTHER" id="PTHR18964:SF149">
    <property type="entry name" value="BIFUNCTIONAL UDP-N-ACETYLGLUCOSAMINE 2-EPIMERASE_N-ACETYLMANNOSAMINE KINASE"/>
    <property type="match status" value="1"/>
</dbReference>
<gene>
    <name evidence="2" type="ORF">GCM10022236_07880</name>
</gene>
<dbReference type="InterPro" id="IPR036390">
    <property type="entry name" value="WH_DNA-bd_sf"/>
</dbReference>
<evidence type="ECO:0000256" key="1">
    <source>
        <dbReference type="ARBA" id="ARBA00006479"/>
    </source>
</evidence>
<dbReference type="Proteomes" id="UP001501490">
    <property type="component" value="Unassembled WGS sequence"/>
</dbReference>
<dbReference type="Gene3D" id="3.30.420.40">
    <property type="match status" value="2"/>
</dbReference>
<reference evidence="3" key="1">
    <citation type="journal article" date="2019" name="Int. J. Syst. Evol. Microbiol.">
        <title>The Global Catalogue of Microorganisms (GCM) 10K type strain sequencing project: providing services to taxonomists for standard genome sequencing and annotation.</title>
        <authorList>
            <consortium name="The Broad Institute Genomics Platform"/>
            <consortium name="The Broad Institute Genome Sequencing Center for Infectious Disease"/>
            <person name="Wu L."/>
            <person name="Ma J."/>
        </authorList>
    </citation>
    <scope>NUCLEOTIDE SEQUENCE [LARGE SCALE GENOMIC DNA]</scope>
    <source>
        <strain evidence="3">JCM 16929</strain>
    </source>
</reference>
<dbReference type="PANTHER" id="PTHR18964">
    <property type="entry name" value="ROK (REPRESSOR, ORF, KINASE) FAMILY"/>
    <property type="match status" value="1"/>
</dbReference>
<dbReference type="Gene3D" id="1.10.10.10">
    <property type="entry name" value="Winged helix-like DNA-binding domain superfamily/Winged helix DNA-binding domain"/>
    <property type="match status" value="1"/>
</dbReference>
<protein>
    <submittedName>
        <fullName evidence="2">ROK family protein</fullName>
    </submittedName>
</protein>
<organism evidence="2 3">
    <name type="scientific">Microlunatus ginsengisoli</name>
    <dbReference type="NCBI Taxonomy" id="363863"/>
    <lineage>
        <taxon>Bacteria</taxon>
        <taxon>Bacillati</taxon>
        <taxon>Actinomycetota</taxon>
        <taxon>Actinomycetes</taxon>
        <taxon>Propionibacteriales</taxon>
        <taxon>Propionibacteriaceae</taxon>
        <taxon>Microlunatus</taxon>
    </lineage>
</organism>
<dbReference type="InterPro" id="IPR043129">
    <property type="entry name" value="ATPase_NBD"/>
</dbReference>
<dbReference type="InterPro" id="IPR036388">
    <property type="entry name" value="WH-like_DNA-bd_sf"/>
</dbReference>